<gene>
    <name evidence="2" type="primary">8231768</name>
    <name evidence="1" type="ORF">Phum_PHUM335420</name>
</gene>
<dbReference type="InParanoid" id="E0VNJ1"/>
<dbReference type="HOGENOM" id="CLU_478431_0_0_1"/>
<dbReference type="EMBL" id="DS235339">
    <property type="protein sequence ID" value="EEB14947.1"/>
    <property type="molecule type" value="Genomic_DNA"/>
</dbReference>
<name>E0VNJ1_PEDHC</name>
<accession>E0VNJ1</accession>
<keyword evidence="3" id="KW-1185">Reference proteome</keyword>
<evidence type="ECO:0000313" key="1">
    <source>
        <dbReference type="EMBL" id="EEB14947.1"/>
    </source>
</evidence>
<reference evidence="1" key="1">
    <citation type="submission" date="2007-04" db="EMBL/GenBank/DDBJ databases">
        <title>Annotation of Pediculus humanus corporis strain USDA.</title>
        <authorList>
            <person name="Kirkness E."/>
            <person name="Hannick L."/>
            <person name="Hass B."/>
            <person name="Bruggner R."/>
            <person name="Lawson D."/>
            <person name="Bidwell S."/>
            <person name="Joardar V."/>
            <person name="Caler E."/>
            <person name="Walenz B."/>
            <person name="Inman J."/>
            <person name="Schobel S."/>
            <person name="Galinsky K."/>
            <person name="Amedeo P."/>
            <person name="Strausberg R."/>
        </authorList>
    </citation>
    <scope>NUCLEOTIDE SEQUENCE</scope>
    <source>
        <strain evidence="1">USDA</strain>
    </source>
</reference>
<dbReference type="EMBL" id="AAZO01003904">
    <property type="status" value="NOT_ANNOTATED_CDS"/>
    <property type="molecule type" value="Genomic_DNA"/>
</dbReference>
<sequence>MDPRRVKFHFNDSTSMNVHYNNLFYKNNYNDPTSKYSFYKSYNIRHKEKFNGINKNYIGKRKNDFSQPGLKKRTYKKSRNNVSSKIIPPTIEEVDEEARRKEISDVARKLLKKINVENSKSEISMSGNDDKFKSSSLIDVDKNENKCVDGVNCVKKVGGISSVMMVNGCESGRKRIAHSKNSNKLCSLKKTLPKSNHFDEESSNSSNDYNVNKEAVKDFQNRIQHKLINEIVQMPKEYLYNMLNNPNINPIMQNKISNLVKQNRLLIAQKLRAMAETKMKTNNCSTSIELLADIDKMIDPVVETDLSALPIKLIKQMEDIFQVQFDHSNNSETYLLNQNNHALNTDECVNESNNIINSKLVDCISMKEECTDAKKITDIEDYADDGKCESITTFDFKIKEEVMEDKIKLNIDGTNSESHIENQYDSNNTNSYFKRSKKPISRVIEMENIKKSTNNFHLTDISLPFPPNEIIDSTMEEEKKKMDSKSCQTDANTTEMASKETQTILDMNNVISLNDIIEDENLDSIDSHSLLQEINTIQKTINKLNVKKLNLFLKLSGVDVTNRNKIDIIN</sequence>
<dbReference type="VEuPathDB" id="VectorBase:PHUM335420"/>
<dbReference type="Proteomes" id="UP000009046">
    <property type="component" value="Unassembled WGS sequence"/>
</dbReference>
<proteinExistence type="predicted"/>
<dbReference type="RefSeq" id="XP_002427685.1">
    <property type="nucleotide sequence ID" value="XM_002427640.1"/>
</dbReference>
<dbReference type="EnsemblMetazoa" id="PHUM335420-RA">
    <property type="protein sequence ID" value="PHUM335420-PA"/>
    <property type="gene ID" value="PHUM335420"/>
</dbReference>
<reference evidence="1" key="2">
    <citation type="submission" date="2007-04" db="EMBL/GenBank/DDBJ databases">
        <title>The genome of the human body louse.</title>
        <authorList>
            <consortium name="The Human Body Louse Genome Consortium"/>
            <person name="Kirkness E."/>
            <person name="Walenz B."/>
            <person name="Hass B."/>
            <person name="Bruggner R."/>
            <person name="Strausberg R."/>
        </authorList>
    </citation>
    <scope>NUCLEOTIDE SEQUENCE</scope>
    <source>
        <strain evidence="1">USDA</strain>
    </source>
</reference>
<dbReference type="AlphaFoldDB" id="E0VNJ1"/>
<dbReference type="CTD" id="8231768"/>
<protein>
    <submittedName>
        <fullName evidence="1 2">Asparagine-rich protein, putative</fullName>
    </submittedName>
</protein>
<dbReference type="KEGG" id="phu:Phum_PHUM335420"/>
<dbReference type="GeneID" id="8231768"/>
<evidence type="ECO:0000313" key="2">
    <source>
        <dbReference type="EnsemblMetazoa" id="PHUM335420-PA"/>
    </source>
</evidence>
<reference evidence="2" key="3">
    <citation type="submission" date="2020-05" db="UniProtKB">
        <authorList>
            <consortium name="EnsemblMetazoa"/>
        </authorList>
    </citation>
    <scope>IDENTIFICATION</scope>
    <source>
        <strain evidence="2">USDA</strain>
    </source>
</reference>
<evidence type="ECO:0000313" key="3">
    <source>
        <dbReference type="Proteomes" id="UP000009046"/>
    </source>
</evidence>
<organism>
    <name type="scientific">Pediculus humanus subsp. corporis</name>
    <name type="common">Body louse</name>
    <dbReference type="NCBI Taxonomy" id="121224"/>
    <lineage>
        <taxon>Eukaryota</taxon>
        <taxon>Metazoa</taxon>
        <taxon>Ecdysozoa</taxon>
        <taxon>Arthropoda</taxon>
        <taxon>Hexapoda</taxon>
        <taxon>Insecta</taxon>
        <taxon>Pterygota</taxon>
        <taxon>Neoptera</taxon>
        <taxon>Paraneoptera</taxon>
        <taxon>Psocodea</taxon>
        <taxon>Troctomorpha</taxon>
        <taxon>Phthiraptera</taxon>
        <taxon>Anoplura</taxon>
        <taxon>Pediculidae</taxon>
        <taxon>Pediculus</taxon>
    </lineage>
</organism>